<sequence length="128" mass="14366">MYREPLLVSGKMGSVFELSSIITDTRLDFGDEVMDSKAYRRALMDLRHAQNPPGQVEDDQDRPDGPCIFRSKAVNTPTKKACYLPPRRSSSAERVPNVMSEDCTTRRKVDTSSFATSVWASPSFWSDA</sequence>
<reference evidence="2 3" key="1">
    <citation type="submission" date="2015-01" db="EMBL/GenBank/DDBJ databases">
        <title>The Genome Sequence of Rhinocladiella mackenzie CBS 650.93.</title>
        <authorList>
            <consortium name="The Broad Institute Genomics Platform"/>
            <person name="Cuomo C."/>
            <person name="de Hoog S."/>
            <person name="Gorbushina A."/>
            <person name="Stielow B."/>
            <person name="Teixiera M."/>
            <person name="Abouelleil A."/>
            <person name="Chapman S.B."/>
            <person name="Priest M."/>
            <person name="Young S.K."/>
            <person name="Wortman J."/>
            <person name="Nusbaum C."/>
            <person name="Birren B."/>
        </authorList>
    </citation>
    <scope>NUCLEOTIDE SEQUENCE [LARGE SCALE GENOMIC DNA]</scope>
    <source>
        <strain evidence="2 3">CBS 650.93</strain>
    </source>
</reference>
<dbReference type="EMBL" id="KN847481">
    <property type="protein sequence ID" value="KIX01511.1"/>
    <property type="molecule type" value="Genomic_DNA"/>
</dbReference>
<proteinExistence type="predicted"/>
<keyword evidence="3" id="KW-1185">Reference proteome</keyword>
<feature type="region of interest" description="Disordered" evidence="1">
    <location>
        <begin position="80"/>
        <end position="103"/>
    </location>
</feature>
<evidence type="ECO:0000313" key="2">
    <source>
        <dbReference type="EMBL" id="KIX01511.1"/>
    </source>
</evidence>
<accession>A0A0D2IE61</accession>
<gene>
    <name evidence="2" type="ORF">Z518_09237</name>
</gene>
<dbReference type="HOGENOM" id="CLU_1960801_0_0_1"/>
<name>A0A0D2IE61_9EURO</name>
<dbReference type="OrthoDB" id="5365701at2759"/>
<evidence type="ECO:0000313" key="3">
    <source>
        <dbReference type="Proteomes" id="UP000053617"/>
    </source>
</evidence>
<evidence type="ECO:0000256" key="1">
    <source>
        <dbReference type="SAM" id="MobiDB-lite"/>
    </source>
</evidence>
<dbReference type="GeneID" id="25297308"/>
<protein>
    <submittedName>
        <fullName evidence="2">Rhinocladiella mackenziei CBS 650.93 unplaced genomic scaffold supercont1.7, whole genome shotgun sequence</fullName>
    </submittedName>
</protein>
<organism evidence="2 3">
    <name type="scientific">Rhinocladiella mackenziei CBS 650.93</name>
    <dbReference type="NCBI Taxonomy" id="1442369"/>
    <lineage>
        <taxon>Eukaryota</taxon>
        <taxon>Fungi</taxon>
        <taxon>Dikarya</taxon>
        <taxon>Ascomycota</taxon>
        <taxon>Pezizomycotina</taxon>
        <taxon>Eurotiomycetes</taxon>
        <taxon>Chaetothyriomycetidae</taxon>
        <taxon>Chaetothyriales</taxon>
        <taxon>Herpotrichiellaceae</taxon>
        <taxon>Rhinocladiella</taxon>
    </lineage>
</organism>
<dbReference type="Proteomes" id="UP000053617">
    <property type="component" value="Unassembled WGS sequence"/>
</dbReference>
<dbReference type="RefSeq" id="XP_013268647.1">
    <property type="nucleotide sequence ID" value="XM_013413193.1"/>
</dbReference>
<dbReference type="AlphaFoldDB" id="A0A0D2IE61"/>
<dbReference type="VEuPathDB" id="FungiDB:Z518_09237"/>